<dbReference type="AlphaFoldDB" id="A0A7U8AR50"/>
<keyword evidence="2" id="KW-0472">Membrane</keyword>
<keyword evidence="2" id="KW-1133">Transmembrane helix</keyword>
<gene>
    <name evidence="3" type="ORF">A0Y59_07650</name>
</gene>
<reference evidence="3 4" key="1">
    <citation type="submission" date="2018-05" db="EMBL/GenBank/DDBJ databases">
        <authorList>
            <consortium name="PulseNet: The National Subtyping Network for Foodborne Disease Surveillance"/>
            <person name="Tarr C.L."/>
            <person name="Trees E."/>
            <person name="Katz L.S."/>
            <person name="Carleton-Romer H.A."/>
            <person name="Stroika S."/>
            <person name="Kucerova Z."/>
            <person name="Roache K.F."/>
            <person name="Sabol A.L."/>
            <person name="Besser J."/>
            <person name="Gerner-Smidt P."/>
        </authorList>
    </citation>
    <scope>NUCLEOTIDE SEQUENCE [LARGE SCALE GENOMIC DNA]</scope>
    <source>
        <strain evidence="3 4">1988D-2602</strain>
    </source>
</reference>
<organism evidence="3 4">
    <name type="scientific">Campylobacter lari</name>
    <dbReference type="NCBI Taxonomy" id="201"/>
    <lineage>
        <taxon>Bacteria</taxon>
        <taxon>Pseudomonadati</taxon>
        <taxon>Campylobacterota</taxon>
        <taxon>Epsilonproteobacteria</taxon>
        <taxon>Campylobacterales</taxon>
        <taxon>Campylobacteraceae</taxon>
        <taxon>Campylobacter</taxon>
    </lineage>
</organism>
<comment type="caution">
    <text evidence="3">The sequence shown here is derived from an EMBL/GenBank/DDBJ whole genome shotgun (WGS) entry which is preliminary data.</text>
</comment>
<feature type="transmembrane region" description="Helical" evidence="2">
    <location>
        <begin position="79"/>
        <end position="100"/>
    </location>
</feature>
<proteinExistence type="predicted"/>
<dbReference type="Proteomes" id="UP000533324">
    <property type="component" value="Unassembled WGS sequence"/>
</dbReference>
<dbReference type="InterPro" id="IPR023220">
    <property type="entry name" value="T4SS_VirB5-domain"/>
</dbReference>
<sequence length="325" mass="37270">MKKLIFNTNIATRKIHHTPTSGARLISLDCNYTKEYNYNYDEFSGIHLSSFRGLDFRHKGANLVANTPKNYIQKFKKSILILTSLLVLPSLAFSAGIPVVDATANQQMATQNAKEIAEWTKQASRWTETVSHYQKQIQAYKDELLSKTGVRDSVSFMKDIKQIYSDFAEAGENIQSFYDDVLRDPQDFLSDKGSEIFGKYTSFDRCNFDFMSQSEKNICKMNLITYAAQVETYNQASKQMDTISETLKKLQDKLVNSKDIKESTDVGNAIQLEVAKIQMVKNQLDLANSSYENQRRIQQEKAMQEYSKSLKQEPLDPSEFIKKKQ</sequence>
<accession>A0A7U8AR50</accession>
<evidence type="ECO:0000256" key="2">
    <source>
        <dbReference type="SAM" id="Phobius"/>
    </source>
</evidence>
<evidence type="ECO:0000313" key="4">
    <source>
        <dbReference type="Proteomes" id="UP000533324"/>
    </source>
</evidence>
<name>A0A7U8AR50_CAMLA</name>
<keyword evidence="2" id="KW-0812">Transmembrane</keyword>
<dbReference type="EMBL" id="AABVCV010000016">
    <property type="protein sequence ID" value="EAJ1255037.1"/>
    <property type="molecule type" value="Genomic_DNA"/>
</dbReference>
<dbReference type="Gene3D" id="1.20.58.430">
    <property type="entry name" value="Type IV secretion system, VirB5-domain"/>
    <property type="match status" value="1"/>
</dbReference>
<evidence type="ECO:0000313" key="3">
    <source>
        <dbReference type="EMBL" id="EAJ1255037.1"/>
    </source>
</evidence>
<dbReference type="InterPro" id="IPR014158">
    <property type="entry name" value="T4SS_VirB5"/>
</dbReference>
<evidence type="ECO:0000256" key="1">
    <source>
        <dbReference type="SAM" id="MobiDB-lite"/>
    </source>
</evidence>
<feature type="region of interest" description="Disordered" evidence="1">
    <location>
        <begin position="295"/>
        <end position="325"/>
    </location>
</feature>
<protein>
    <submittedName>
        <fullName evidence="3">Type IV secretion system protein</fullName>
    </submittedName>
</protein>
<dbReference type="Pfam" id="PF07996">
    <property type="entry name" value="T4SS"/>
    <property type="match status" value="1"/>
</dbReference>
<dbReference type="SUPFAM" id="SSF101082">
    <property type="entry name" value="Typo IV secretion system protein TraC"/>
    <property type="match status" value="1"/>
</dbReference>